<accession>A0A1F7XYH9</accession>
<dbReference type="Proteomes" id="UP000178419">
    <property type="component" value="Unassembled WGS sequence"/>
</dbReference>
<evidence type="ECO:0000256" key="3">
    <source>
        <dbReference type="ARBA" id="ARBA00022729"/>
    </source>
</evidence>
<dbReference type="AlphaFoldDB" id="A0A1F7XYH9"/>
<dbReference type="PANTHER" id="PTHR30290">
    <property type="entry name" value="PERIPLASMIC BINDING COMPONENT OF ABC TRANSPORTER"/>
    <property type="match status" value="1"/>
</dbReference>
<keyword evidence="2" id="KW-0813">Transport</keyword>
<protein>
    <recommendedName>
        <fullName evidence="5">Solute-binding protein family 5 domain-containing protein</fullName>
    </recommendedName>
</protein>
<dbReference type="CDD" id="cd00995">
    <property type="entry name" value="PBP2_NikA_DppA_OppA_like"/>
    <property type="match status" value="1"/>
</dbReference>
<dbReference type="InterPro" id="IPR039424">
    <property type="entry name" value="SBP_5"/>
</dbReference>
<comment type="caution">
    <text evidence="6">The sequence shown here is derived from an EMBL/GenBank/DDBJ whole genome shotgun (WGS) entry which is preliminary data.</text>
</comment>
<dbReference type="Gene3D" id="3.40.190.10">
    <property type="entry name" value="Periplasmic binding protein-like II"/>
    <property type="match status" value="1"/>
</dbReference>
<dbReference type="GO" id="GO:0043190">
    <property type="term" value="C:ATP-binding cassette (ABC) transporter complex"/>
    <property type="evidence" value="ECO:0007669"/>
    <property type="project" value="InterPro"/>
</dbReference>
<dbReference type="InterPro" id="IPR000914">
    <property type="entry name" value="SBP_5_dom"/>
</dbReference>
<dbReference type="Gene3D" id="3.90.76.10">
    <property type="entry name" value="Dipeptide-binding Protein, Domain 1"/>
    <property type="match status" value="1"/>
</dbReference>
<organism evidence="6 7">
    <name type="scientific">Candidatus Woesebacteria bacterium RIFCSPHIGHO2_01_FULL_38_9</name>
    <dbReference type="NCBI Taxonomy" id="1802492"/>
    <lineage>
        <taxon>Bacteria</taxon>
        <taxon>Candidatus Woeseibacteriota</taxon>
    </lineage>
</organism>
<evidence type="ECO:0000256" key="4">
    <source>
        <dbReference type="SAM" id="Phobius"/>
    </source>
</evidence>
<evidence type="ECO:0000313" key="6">
    <source>
        <dbReference type="EMBL" id="OGM20114.1"/>
    </source>
</evidence>
<dbReference type="Gene3D" id="3.10.105.10">
    <property type="entry name" value="Dipeptide-binding Protein, Domain 3"/>
    <property type="match status" value="1"/>
</dbReference>
<evidence type="ECO:0000256" key="1">
    <source>
        <dbReference type="ARBA" id="ARBA00005695"/>
    </source>
</evidence>
<keyword evidence="4" id="KW-0812">Transmembrane</keyword>
<feature type="domain" description="Solute-binding protein family 5" evidence="5">
    <location>
        <begin position="191"/>
        <end position="350"/>
    </location>
</feature>
<dbReference type="PANTHER" id="PTHR30290:SF9">
    <property type="entry name" value="OLIGOPEPTIDE-BINDING PROTEIN APPA"/>
    <property type="match status" value="1"/>
</dbReference>
<evidence type="ECO:0000259" key="5">
    <source>
        <dbReference type="Pfam" id="PF00496"/>
    </source>
</evidence>
<dbReference type="EMBL" id="MGGE01000051">
    <property type="protein sequence ID" value="OGM20114.1"/>
    <property type="molecule type" value="Genomic_DNA"/>
</dbReference>
<dbReference type="Pfam" id="PF00496">
    <property type="entry name" value="SBP_bac_5"/>
    <property type="match status" value="1"/>
</dbReference>
<dbReference type="GO" id="GO:0042597">
    <property type="term" value="C:periplasmic space"/>
    <property type="evidence" value="ECO:0007669"/>
    <property type="project" value="UniProtKB-ARBA"/>
</dbReference>
<name>A0A1F7XYH9_9BACT</name>
<gene>
    <name evidence="6" type="ORF">A2714_00950</name>
</gene>
<keyword evidence="3" id="KW-0732">Signal</keyword>
<dbReference type="InterPro" id="IPR030678">
    <property type="entry name" value="Peptide/Ni-bd"/>
</dbReference>
<evidence type="ECO:0000313" key="7">
    <source>
        <dbReference type="Proteomes" id="UP000178419"/>
    </source>
</evidence>
<proteinExistence type="inferred from homology"/>
<comment type="similarity">
    <text evidence="1">Belongs to the bacterial solute-binding protein 5 family.</text>
</comment>
<keyword evidence="4" id="KW-1133">Transmembrane helix</keyword>
<dbReference type="PIRSF" id="PIRSF002741">
    <property type="entry name" value="MppA"/>
    <property type="match status" value="1"/>
</dbReference>
<sequence length="439" mass="50369">MGNFKYFIRLSLAYLTRFKGVFILGVISGVVIFTLISVFSPVIFRGQTQKIGITGRYHTNELPDSLLELFGRGLTKITESGYVEPDLAYSWETPDKGKTWVFKLQNDIIWQDKDKLTSDTVSYEFSDVTIERPDAETLVFKLEDPFAPFPSVVSKPTFKKGLLGVGEWKVEKIILAGTYVHEITAVNSTKDKKIFKFYPTLDRTKLAYKLGEIDIISETLDSSPFTNWKNTTVVNTPYRNHVVVLFFNTKDPTLSEKSLRQALTYSINKSYFGERAISPISPDSWAFNPQVKEYEYDPERAKLLIDELDDEVKSNLSIKLVSSPVLLETAETISNDWKGIGIDTVVQVSSVVPTDFQAYLTILDIPKDPDQYPLWHSTQENTNISKYSDPRIDKLLEDGRSELDIEERRKIYLDFQRFLLEDLPAAFLYHPNYYTITRK</sequence>
<feature type="transmembrane region" description="Helical" evidence="4">
    <location>
        <begin position="21"/>
        <end position="44"/>
    </location>
</feature>
<evidence type="ECO:0000256" key="2">
    <source>
        <dbReference type="ARBA" id="ARBA00022448"/>
    </source>
</evidence>
<dbReference type="GO" id="GO:0015833">
    <property type="term" value="P:peptide transport"/>
    <property type="evidence" value="ECO:0007669"/>
    <property type="project" value="TreeGrafter"/>
</dbReference>
<keyword evidence="4" id="KW-0472">Membrane</keyword>
<reference evidence="6 7" key="1">
    <citation type="journal article" date="2016" name="Nat. Commun.">
        <title>Thousands of microbial genomes shed light on interconnected biogeochemical processes in an aquifer system.</title>
        <authorList>
            <person name="Anantharaman K."/>
            <person name="Brown C.T."/>
            <person name="Hug L.A."/>
            <person name="Sharon I."/>
            <person name="Castelle C.J."/>
            <person name="Probst A.J."/>
            <person name="Thomas B.C."/>
            <person name="Singh A."/>
            <person name="Wilkins M.J."/>
            <person name="Karaoz U."/>
            <person name="Brodie E.L."/>
            <person name="Williams K.H."/>
            <person name="Hubbard S.S."/>
            <person name="Banfield J.F."/>
        </authorList>
    </citation>
    <scope>NUCLEOTIDE SEQUENCE [LARGE SCALE GENOMIC DNA]</scope>
</reference>
<dbReference type="SUPFAM" id="SSF53850">
    <property type="entry name" value="Periplasmic binding protein-like II"/>
    <property type="match status" value="1"/>
</dbReference>
<dbReference type="GO" id="GO:1904680">
    <property type="term" value="F:peptide transmembrane transporter activity"/>
    <property type="evidence" value="ECO:0007669"/>
    <property type="project" value="TreeGrafter"/>
</dbReference>